<dbReference type="NCBIfam" id="NF037959">
    <property type="entry name" value="MFS_SpdSyn"/>
    <property type="match status" value="1"/>
</dbReference>
<accession>A0AAW1NNV7</accession>
<evidence type="ECO:0000256" key="2">
    <source>
        <dbReference type="ARBA" id="ARBA00022603"/>
    </source>
</evidence>
<keyword evidence="5" id="KW-1185">Reference proteome</keyword>
<keyword evidence="2" id="KW-0489">Methyltransferase</keyword>
<evidence type="ECO:0000313" key="5">
    <source>
        <dbReference type="Proteomes" id="UP001465755"/>
    </source>
</evidence>
<organism evidence="4 5">
    <name type="scientific">Symbiochloris irregularis</name>
    <dbReference type="NCBI Taxonomy" id="706552"/>
    <lineage>
        <taxon>Eukaryota</taxon>
        <taxon>Viridiplantae</taxon>
        <taxon>Chlorophyta</taxon>
        <taxon>core chlorophytes</taxon>
        <taxon>Trebouxiophyceae</taxon>
        <taxon>Trebouxiales</taxon>
        <taxon>Trebouxiaceae</taxon>
        <taxon>Symbiochloris</taxon>
    </lineage>
</organism>
<evidence type="ECO:0000256" key="1">
    <source>
        <dbReference type="ARBA" id="ARBA00008361"/>
    </source>
</evidence>
<comment type="caution">
    <text evidence="4">The sequence shown here is derived from an EMBL/GenBank/DDBJ whole genome shotgun (WGS) entry which is preliminary data.</text>
</comment>
<dbReference type="SUPFAM" id="SSF53335">
    <property type="entry name" value="S-adenosyl-L-methionine-dependent methyltransferases"/>
    <property type="match status" value="1"/>
</dbReference>
<protein>
    <submittedName>
        <fullName evidence="4">Uncharacterized protein</fullName>
    </submittedName>
</protein>
<dbReference type="InterPro" id="IPR029063">
    <property type="entry name" value="SAM-dependent_MTases_sf"/>
</dbReference>
<dbReference type="PANTHER" id="PTHR12176">
    <property type="entry name" value="SAM-DEPENDENT METHYLTRANSFERASE SUPERFAMILY PROTEIN"/>
    <property type="match status" value="1"/>
</dbReference>
<proteinExistence type="inferred from homology"/>
<dbReference type="Gene3D" id="3.40.50.150">
    <property type="entry name" value="Vaccinia Virus protein VP39"/>
    <property type="match status" value="1"/>
</dbReference>
<dbReference type="EMBL" id="JALJOQ010000283">
    <property type="protein sequence ID" value="KAK9786060.1"/>
    <property type="molecule type" value="Genomic_DNA"/>
</dbReference>
<gene>
    <name evidence="4" type="ORF">WJX73_001619</name>
</gene>
<dbReference type="InterPro" id="IPR051419">
    <property type="entry name" value="Lys/N-term_MeTrsfase_sf"/>
</dbReference>
<comment type="similarity">
    <text evidence="1">Belongs to the methyltransferase superfamily.</text>
</comment>
<dbReference type="GO" id="GO:0032259">
    <property type="term" value="P:methylation"/>
    <property type="evidence" value="ECO:0007669"/>
    <property type="project" value="UniProtKB-KW"/>
</dbReference>
<evidence type="ECO:0000256" key="3">
    <source>
        <dbReference type="ARBA" id="ARBA00022679"/>
    </source>
</evidence>
<dbReference type="GO" id="GO:0008168">
    <property type="term" value="F:methyltransferase activity"/>
    <property type="evidence" value="ECO:0007669"/>
    <property type="project" value="UniProtKB-KW"/>
</dbReference>
<dbReference type="Proteomes" id="UP001465755">
    <property type="component" value="Unassembled WGS sequence"/>
</dbReference>
<dbReference type="AlphaFoldDB" id="A0AAW1NNV7"/>
<name>A0AAW1NNV7_9CHLO</name>
<sequence length="488" mass="52589">MFSGHQQANHSPSNFNSPFGHCSRCQLGSRSAQYLLIHLWSQKAIRSSTLRSQEPRRGQHGVTHHLNALPLFPASRGSPAHEDEDPGGFVYTGEWTVGGDWGSRTNEIIFAQDSKHSNGRVVVTDHASSYQDPAWLRLAGGKQNPSSSQQRWRVLRFCGAGPDSEQSVARTTIKQLADGRTTECSMQADCLAFQYTKTMASVVAAVLGLHSRLRYGVMPLQNPLNGSALQPPGCKLLVLGLGGGSLPLFLAHHFPSMSIDVVEIDPVVIRAASEAMGFPLDRAGLKVHEGDAIAHVTAAAEAGQRYDLVIVDAFNGNNKVPPEFTRDGRFLYSLAAVLHPEHGTFMMNLHGGRMPNPLVQMAQQASGHPMAGAGFDKDTRDGRNVLRCALMFRDLLLGSSSTIKGPQGTSMGSAFVVKAFRQGNCTLTLLRGNNNTSMQAPFGPEAVLPGSGKGEGSENDFCWHAALTGWMAAPTIPLQGLRSMCLQQ</sequence>
<evidence type="ECO:0000313" key="4">
    <source>
        <dbReference type="EMBL" id="KAK9786060.1"/>
    </source>
</evidence>
<keyword evidence="3" id="KW-0808">Transferase</keyword>
<reference evidence="4 5" key="1">
    <citation type="journal article" date="2024" name="Nat. Commun.">
        <title>Phylogenomics reveals the evolutionary origins of lichenization in chlorophyte algae.</title>
        <authorList>
            <person name="Puginier C."/>
            <person name="Libourel C."/>
            <person name="Otte J."/>
            <person name="Skaloud P."/>
            <person name="Haon M."/>
            <person name="Grisel S."/>
            <person name="Petersen M."/>
            <person name="Berrin J.G."/>
            <person name="Delaux P.M."/>
            <person name="Dal Grande F."/>
            <person name="Keller J."/>
        </authorList>
    </citation>
    <scope>NUCLEOTIDE SEQUENCE [LARGE SCALE GENOMIC DNA]</scope>
    <source>
        <strain evidence="4 5">SAG 2036</strain>
    </source>
</reference>
<dbReference type="PANTHER" id="PTHR12176:SF56">
    <property type="entry name" value="OS04G0510700 PROTEIN"/>
    <property type="match status" value="1"/>
</dbReference>